<dbReference type="PANTHER" id="PTHR23220">
    <property type="entry name" value="INTEGRIN ALPHA"/>
    <property type="match status" value="1"/>
</dbReference>
<dbReference type="SUPFAM" id="SSF69179">
    <property type="entry name" value="Integrin domains"/>
    <property type="match status" value="2"/>
</dbReference>
<name>A0A8C5RSQ1_LATLA</name>
<reference evidence="8" key="1">
    <citation type="submission" date="2025-08" db="UniProtKB">
        <authorList>
            <consortium name="Ensembl"/>
        </authorList>
    </citation>
    <scope>IDENTIFICATION</scope>
</reference>
<sequence length="338" mass="37906">MLNISLYNAGDDAYQTSLHIQLPKGLYFTKLVAQEETQIHFQISEKESQGVTINCSIGYLYVDHLSKVDISFVLDSSSLSRADDDLHISINATCENELDPDLLSDNNVVLALAQKHEVELNIHGSVSPASFIYGPSEENSPISCMEDTINVTFYVSNPGVSLAPDVNLLIQIPNSFLPRDTKLFNILDVKTSDGQCTYENHRRDCILPEEQGNMVQDLITFLTKLDNRPLFCMKNDQLCWQIFCKFGDMESGKEATVHVHLEATPSLLSIVILEGRHNQKTKHSVSVLLIAIGSLFGITLLLLLVLFLWKVCISVLIYTLVHFNGLASKREKNYFSKH</sequence>
<dbReference type="Pfam" id="PF20805">
    <property type="entry name" value="Integrin_A_Ig_2"/>
    <property type="match status" value="1"/>
</dbReference>
<dbReference type="PANTHER" id="PTHR23220:SF78">
    <property type="entry name" value="INTEGRIN ALPHA-4"/>
    <property type="match status" value="1"/>
</dbReference>
<feature type="domain" description="Integrin alpha third immunoglobulin-like" evidence="7">
    <location>
        <begin position="120"/>
        <end position="263"/>
    </location>
</feature>
<keyword evidence="5" id="KW-0812">Transmembrane</keyword>
<dbReference type="Gene3D" id="2.60.40.1510">
    <property type="entry name" value="ntegrin, alpha v. Chain A, domain 3"/>
    <property type="match status" value="1"/>
</dbReference>
<dbReference type="GO" id="GO:0009897">
    <property type="term" value="C:external side of plasma membrane"/>
    <property type="evidence" value="ECO:0007669"/>
    <property type="project" value="TreeGrafter"/>
</dbReference>
<dbReference type="Proteomes" id="UP000694406">
    <property type="component" value="Unplaced"/>
</dbReference>
<dbReference type="GO" id="GO:0033627">
    <property type="term" value="P:cell adhesion mediated by integrin"/>
    <property type="evidence" value="ECO:0007669"/>
    <property type="project" value="TreeGrafter"/>
</dbReference>
<keyword evidence="5" id="KW-1133">Transmembrane helix</keyword>
<keyword evidence="3 5" id="KW-0472">Membrane</keyword>
<evidence type="ECO:0008006" key="10">
    <source>
        <dbReference type="Google" id="ProtNLM"/>
    </source>
</evidence>
<dbReference type="GO" id="GO:0007160">
    <property type="term" value="P:cell-matrix adhesion"/>
    <property type="evidence" value="ECO:0007669"/>
    <property type="project" value="TreeGrafter"/>
</dbReference>
<organism evidence="8 9">
    <name type="scientific">Laticauda laticaudata</name>
    <name type="common">Blue-ringed sea krait</name>
    <name type="synonym">Blue-lipped sea krait</name>
    <dbReference type="NCBI Taxonomy" id="8630"/>
    <lineage>
        <taxon>Eukaryota</taxon>
        <taxon>Metazoa</taxon>
        <taxon>Chordata</taxon>
        <taxon>Craniata</taxon>
        <taxon>Vertebrata</taxon>
        <taxon>Euteleostomi</taxon>
        <taxon>Lepidosauria</taxon>
        <taxon>Squamata</taxon>
        <taxon>Bifurcata</taxon>
        <taxon>Unidentata</taxon>
        <taxon>Episquamata</taxon>
        <taxon>Toxicofera</taxon>
        <taxon>Serpentes</taxon>
        <taxon>Colubroidea</taxon>
        <taxon>Elapidae</taxon>
        <taxon>Laticaudinae</taxon>
        <taxon>Laticauda</taxon>
    </lineage>
</organism>
<protein>
    <recommendedName>
        <fullName evidence="10">Integrin alpha-2 domain-containing protein</fullName>
    </recommendedName>
</protein>
<evidence type="ECO:0000256" key="4">
    <source>
        <dbReference type="ARBA" id="ARBA00023180"/>
    </source>
</evidence>
<evidence type="ECO:0000313" key="9">
    <source>
        <dbReference type="Proteomes" id="UP000694406"/>
    </source>
</evidence>
<reference evidence="8" key="2">
    <citation type="submission" date="2025-09" db="UniProtKB">
        <authorList>
            <consortium name="Ensembl"/>
        </authorList>
    </citation>
    <scope>IDENTIFICATION</scope>
</reference>
<dbReference type="GO" id="GO:0005178">
    <property type="term" value="F:integrin binding"/>
    <property type="evidence" value="ECO:0007669"/>
    <property type="project" value="TreeGrafter"/>
</dbReference>
<evidence type="ECO:0000259" key="7">
    <source>
        <dbReference type="Pfam" id="PF20806"/>
    </source>
</evidence>
<keyword evidence="4" id="KW-0325">Glycoprotein</keyword>
<dbReference type="InterPro" id="IPR048286">
    <property type="entry name" value="Integrin_alpha_Ig-like_3"/>
</dbReference>
<dbReference type="AlphaFoldDB" id="A0A8C5RSQ1"/>
<dbReference type="Gene3D" id="2.60.40.1530">
    <property type="entry name" value="ntegrin, alpha v. Chain A, domain 4"/>
    <property type="match status" value="1"/>
</dbReference>
<dbReference type="GO" id="GO:0098609">
    <property type="term" value="P:cell-cell adhesion"/>
    <property type="evidence" value="ECO:0007669"/>
    <property type="project" value="TreeGrafter"/>
</dbReference>
<comment type="subcellular location">
    <subcellularLocation>
        <location evidence="1">Membrane</location>
        <topology evidence="1">Single-pass type I membrane protein</topology>
    </subcellularLocation>
</comment>
<evidence type="ECO:0000256" key="2">
    <source>
        <dbReference type="ARBA" id="ARBA00023037"/>
    </source>
</evidence>
<accession>A0A8C5RSQ1</accession>
<evidence type="ECO:0000313" key="8">
    <source>
        <dbReference type="Ensembl" id="ENSLLTP00000006975.1"/>
    </source>
</evidence>
<dbReference type="Ensembl" id="ENSLLTT00000007243.1">
    <property type="protein sequence ID" value="ENSLLTP00000006975.1"/>
    <property type="gene ID" value="ENSLLTG00000005329.1"/>
</dbReference>
<keyword evidence="9" id="KW-1185">Reference proteome</keyword>
<evidence type="ECO:0000256" key="1">
    <source>
        <dbReference type="ARBA" id="ARBA00004479"/>
    </source>
</evidence>
<dbReference type="GeneTree" id="ENSGT00940000158443"/>
<keyword evidence="2" id="KW-0401">Integrin</keyword>
<evidence type="ECO:0000256" key="3">
    <source>
        <dbReference type="ARBA" id="ARBA00023136"/>
    </source>
</evidence>
<dbReference type="InterPro" id="IPR032695">
    <property type="entry name" value="Integrin_dom_sf"/>
</dbReference>
<feature type="domain" description="Integrin alpha second immunoglobulin-like" evidence="6">
    <location>
        <begin position="1"/>
        <end position="111"/>
    </location>
</feature>
<evidence type="ECO:0000259" key="6">
    <source>
        <dbReference type="Pfam" id="PF20805"/>
    </source>
</evidence>
<dbReference type="Gene3D" id="1.20.5.930">
    <property type="entry name" value="Bicelle-embedded integrin alpha(iib) transmembrane segment"/>
    <property type="match status" value="1"/>
</dbReference>
<dbReference type="GO" id="GO:0007229">
    <property type="term" value="P:integrin-mediated signaling pathway"/>
    <property type="evidence" value="ECO:0007669"/>
    <property type="project" value="UniProtKB-KW"/>
</dbReference>
<evidence type="ECO:0000256" key="5">
    <source>
        <dbReference type="SAM" id="Phobius"/>
    </source>
</evidence>
<dbReference type="GO" id="GO:0008305">
    <property type="term" value="C:integrin complex"/>
    <property type="evidence" value="ECO:0007669"/>
    <property type="project" value="TreeGrafter"/>
</dbReference>
<proteinExistence type="predicted"/>
<dbReference type="InterPro" id="IPR048285">
    <property type="entry name" value="Integrin_alpha_Ig-like_2"/>
</dbReference>
<feature type="transmembrane region" description="Helical" evidence="5">
    <location>
        <begin position="285"/>
        <end position="309"/>
    </location>
</feature>
<dbReference type="Pfam" id="PF20806">
    <property type="entry name" value="Integrin_A_Ig_3"/>
    <property type="match status" value="1"/>
</dbReference>